<reference evidence="3 4" key="3">
    <citation type="journal article" date="2011" name="Nat. Chem. Biol.">
        <title>Reveromycin A biosynthesis uses RevG and RevJ for stereospecific spiroacetal formation.</title>
        <authorList>
            <person name="Takahashi S."/>
            <person name="Toyoda A."/>
            <person name="Sekiyama Y."/>
            <person name="Takagi H."/>
            <person name="Nogawa T."/>
            <person name="Uramoto M."/>
            <person name="Suzuki R."/>
            <person name="Koshino H."/>
            <person name="Kumano T."/>
            <person name="Panthee S."/>
            <person name="Dairi T."/>
            <person name="Ishikawa J."/>
            <person name="Ikeda H."/>
            <person name="Sakaki Y."/>
            <person name="Osada H."/>
        </authorList>
    </citation>
    <scope>NUCLEOTIDE SEQUENCE [LARGE SCALE GENOMIC DNA]</scope>
    <source>
        <strain evidence="3 4">SN-593</strain>
    </source>
</reference>
<dbReference type="KEGG" id="arev:RVR_3872"/>
<evidence type="ECO:0000313" key="3">
    <source>
        <dbReference type="EMBL" id="BBA97901.1"/>
    </source>
</evidence>
<reference evidence="3 4" key="2">
    <citation type="journal article" date="2011" name="J. Antibiot.">
        <title>Furaquinocins I and J: novel polyketide isoprenoid hybrid compounds from Streptomyces reveromyceticus SN-593.</title>
        <authorList>
            <person name="Panthee S."/>
            <person name="Takahashi S."/>
            <person name="Takagi H."/>
            <person name="Nogawa T."/>
            <person name="Oowada E."/>
            <person name="Uramoto M."/>
            <person name="Osada H."/>
        </authorList>
    </citation>
    <scope>NUCLEOTIDE SEQUENCE [LARGE SCALE GENOMIC DNA]</scope>
    <source>
        <strain evidence="3 4">SN-593</strain>
    </source>
</reference>
<feature type="transmembrane region" description="Helical" evidence="2">
    <location>
        <begin position="77"/>
        <end position="96"/>
    </location>
</feature>
<protein>
    <submittedName>
        <fullName evidence="3">Uncharacterized protein</fullName>
    </submittedName>
</protein>
<evidence type="ECO:0000256" key="1">
    <source>
        <dbReference type="SAM" id="MobiDB-lite"/>
    </source>
</evidence>
<proteinExistence type="predicted"/>
<dbReference type="RefSeq" id="WP_202234130.1">
    <property type="nucleotide sequence ID" value="NZ_AP018365.1"/>
</dbReference>
<reference evidence="3 4" key="1">
    <citation type="journal article" date="2010" name="J. Bacteriol.">
        <title>Biochemical characterization of a novel indole prenyltransferase from Streptomyces sp. SN-593.</title>
        <authorList>
            <person name="Takahashi S."/>
            <person name="Takagi H."/>
            <person name="Toyoda A."/>
            <person name="Uramoto M."/>
            <person name="Nogawa T."/>
            <person name="Ueki M."/>
            <person name="Sakaki Y."/>
            <person name="Osada H."/>
        </authorList>
    </citation>
    <scope>NUCLEOTIDE SEQUENCE [LARGE SCALE GENOMIC DNA]</scope>
    <source>
        <strain evidence="3 4">SN-593</strain>
    </source>
</reference>
<organism evidence="3 4">
    <name type="scientific">Actinacidiphila reveromycinica</name>
    <dbReference type="NCBI Taxonomy" id="659352"/>
    <lineage>
        <taxon>Bacteria</taxon>
        <taxon>Bacillati</taxon>
        <taxon>Actinomycetota</taxon>
        <taxon>Actinomycetes</taxon>
        <taxon>Kitasatosporales</taxon>
        <taxon>Streptomycetaceae</taxon>
        <taxon>Actinacidiphila</taxon>
    </lineage>
</organism>
<keyword evidence="2" id="KW-0812">Transmembrane</keyword>
<feature type="transmembrane region" description="Helical" evidence="2">
    <location>
        <begin position="116"/>
        <end position="136"/>
    </location>
</feature>
<keyword evidence="4" id="KW-1185">Reference proteome</keyword>
<accession>A0A7U3USG6</accession>
<gene>
    <name evidence="3" type="ORF">RVR_3872</name>
</gene>
<feature type="region of interest" description="Disordered" evidence="1">
    <location>
        <begin position="142"/>
        <end position="208"/>
    </location>
</feature>
<dbReference type="AlphaFoldDB" id="A0A7U3USG6"/>
<keyword evidence="2" id="KW-0472">Membrane</keyword>
<evidence type="ECO:0000256" key="2">
    <source>
        <dbReference type="SAM" id="Phobius"/>
    </source>
</evidence>
<feature type="transmembrane region" description="Helical" evidence="2">
    <location>
        <begin position="51"/>
        <end position="70"/>
    </location>
</feature>
<dbReference type="EMBL" id="AP018365">
    <property type="protein sequence ID" value="BBA97901.1"/>
    <property type="molecule type" value="Genomic_DNA"/>
</dbReference>
<sequence>MVRNIMGSLLALAGAAAAVWCPFRAWYDGRHGSDVRIDDLFTGVGVTGRDAALLGSLFLPMGFAALLTLLGVLCRSWAAVALAGCLVLGVTVLWMVRQAQFSGSLTAGGDGMDTGVGIAVGGGLLLFAAAFLLSGLRRPRYGRPDETLPPQEGAPVPDDPAAGGGAPHGTTSNGTADLSWDSAPHGPSRPSHRSGYAEPLSSDGTPEA</sequence>
<name>A0A7U3USG6_9ACTN</name>
<evidence type="ECO:0000313" key="4">
    <source>
        <dbReference type="Proteomes" id="UP000595703"/>
    </source>
</evidence>
<dbReference type="Proteomes" id="UP000595703">
    <property type="component" value="Chromosome"/>
</dbReference>
<keyword evidence="2" id="KW-1133">Transmembrane helix</keyword>
<reference evidence="3 4" key="4">
    <citation type="journal article" date="2020" name="Sci. Rep.">
        <title>beta-carboline chemical signals induce reveromycin production through a LuxR family regulator in Streptomyces sp. SN-593.</title>
        <authorList>
            <person name="Panthee S."/>
            <person name="Kito N."/>
            <person name="Hayashi T."/>
            <person name="Shimizu T."/>
            <person name="Ishikawa J."/>
            <person name="Hamamoto H."/>
            <person name="Osada H."/>
            <person name="Takahashi S."/>
        </authorList>
    </citation>
    <scope>NUCLEOTIDE SEQUENCE [LARGE SCALE GENOMIC DNA]</scope>
    <source>
        <strain evidence="3 4">SN-593</strain>
    </source>
</reference>